<dbReference type="Pfam" id="PF22807">
    <property type="entry name" value="TrAA12"/>
    <property type="match status" value="2"/>
</dbReference>
<evidence type="ECO:0000259" key="6">
    <source>
        <dbReference type="PROSITE" id="PS51007"/>
    </source>
</evidence>
<comment type="caution">
    <text evidence="7">The sequence shown here is derived from an EMBL/GenBank/DDBJ whole genome shotgun (WGS) entry which is preliminary data.</text>
</comment>
<keyword evidence="2 4" id="KW-0479">Metal-binding</keyword>
<organism evidence="7 8">
    <name type="scientific">Dyella acidiphila</name>
    <dbReference type="NCBI Taxonomy" id="2775866"/>
    <lineage>
        <taxon>Bacteria</taxon>
        <taxon>Pseudomonadati</taxon>
        <taxon>Pseudomonadota</taxon>
        <taxon>Gammaproteobacteria</taxon>
        <taxon>Lysobacterales</taxon>
        <taxon>Rhodanobacteraceae</taxon>
        <taxon>Dyella</taxon>
    </lineage>
</organism>
<dbReference type="PANTHER" id="PTHR33546">
    <property type="entry name" value="LARGE, MULTIFUNCTIONAL SECRETED PROTEIN-RELATED"/>
    <property type="match status" value="1"/>
</dbReference>
<dbReference type="PANTHER" id="PTHR33546:SF1">
    <property type="entry name" value="LARGE, MULTIFUNCTIONAL SECRETED PROTEIN"/>
    <property type="match status" value="1"/>
</dbReference>
<dbReference type="SUPFAM" id="SSF46626">
    <property type="entry name" value="Cytochrome c"/>
    <property type="match status" value="1"/>
</dbReference>
<evidence type="ECO:0000256" key="3">
    <source>
        <dbReference type="ARBA" id="ARBA00023004"/>
    </source>
</evidence>
<evidence type="ECO:0000256" key="5">
    <source>
        <dbReference type="SAM" id="SignalP"/>
    </source>
</evidence>
<keyword evidence="8" id="KW-1185">Reference proteome</keyword>
<sequence>MGKHAWWRSSWCPVLGLVVLSGVVGSASAADTTTFHGAPSAAAAVANPDSGQAAISAGGQLYAAHCASCHGAVGQGTGNIPALAHGATQQATDGALFWFITKGAVNDGMPSWVALPEQQRWQIVSYLKTLPTAKAAPAAANAATASTITTPPPTPPFTDFRYEAPGKVRKITLSDLPTPYATESAGNAPSMAARPAGAMPIAPAGFKVNLYAEGLGTPRVIRMAPNGDMFLAESGSNQIRVFRGMGADGKPQQTSVFATGLKRPYGIAFYPVGPNPQWIYIGNTDEVVRFPYRNGDLKARGKAEHVADLPHGPGHWTRDLAFSLDSKTLYAAVGSASNVDDPDTSPAEKHRANILAFDPDGSHLRVYAWGIRNPSGIAIDPDNGQLWTTVNERDGLGDNLVPDYITSVQQGGFYGWPWWYMGQHQDPRHAGKHPELKDKVITPDVILQPHNASLQITFYEADRFPAEYKGDLFASEHGSWNRSTRVGYEVIRIPRHHTGKASGEYEDFLTGFVLPDGRVWGRPVSVAAAPDGSLLVTDDGSDTIWRVDYVGKK</sequence>
<dbReference type="Pfam" id="PF13442">
    <property type="entry name" value="Cytochrome_CBB3"/>
    <property type="match status" value="1"/>
</dbReference>
<evidence type="ECO:0000256" key="4">
    <source>
        <dbReference type="PROSITE-ProRule" id="PRU00433"/>
    </source>
</evidence>
<accession>A0ABR9GFF1</accession>
<dbReference type="RefSeq" id="WP_192557604.1">
    <property type="nucleotide sequence ID" value="NZ_JACZZA010000016.1"/>
</dbReference>
<name>A0ABR9GFF1_9GAMM</name>
<dbReference type="InterPro" id="IPR009056">
    <property type="entry name" value="Cyt_c-like_dom"/>
</dbReference>
<protein>
    <submittedName>
        <fullName evidence="7">PQQ-dependent sugar dehydrogenase</fullName>
    </submittedName>
</protein>
<dbReference type="Gene3D" id="1.10.760.10">
    <property type="entry name" value="Cytochrome c-like domain"/>
    <property type="match status" value="1"/>
</dbReference>
<dbReference type="Proteomes" id="UP000651010">
    <property type="component" value="Unassembled WGS sequence"/>
</dbReference>
<feature type="domain" description="Cytochrome c" evidence="6">
    <location>
        <begin position="53"/>
        <end position="131"/>
    </location>
</feature>
<proteinExistence type="predicted"/>
<reference evidence="7 8" key="1">
    <citation type="submission" date="2020-09" db="EMBL/GenBank/DDBJ databases">
        <title>Dyella sp. 7MK23 isolated from forest soil.</title>
        <authorList>
            <person name="Fu J."/>
        </authorList>
    </citation>
    <scope>NUCLEOTIDE SEQUENCE [LARGE SCALE GENOMIC DNA]</scope>
    <source>
        <strain evidence="7 8">7MK23</strain>
    </source>
</reference>
<keyword evidence="3 4" id="KW-0408">Iron</keyword>
<dbReference type="SUPFAM" id="SSF50952">
    <property type="entry name" value="Soluble quinoprotein glucose dehydrogenase"/>
    <property type="match status" value="1"/>
</dbReference>
<feature type="signal peptide" evidence="5">
    <location>
        <begin position="1"/>
        <end position="29"/>
    </location>
</feature>
<gene>
    <name evidence="7" type="ORF">IGX34_20460</name>
</gene>
<dbReference type="InterPro" id="IPR011041">
    <property type="entry name" value="Quinoprot_gluc/sorb_DH_b-prop"/>
</dbReference>
<dbReference type="InterPro" id="IPR036909">
    <property type="entry name" value="Cyt_c-like_dom_sf"/>
</dbReference>
<keyword evidence="5" id="KW-0732">Signal</keyword>
<dbReference type="Gene3D" id="2.120.10.30">
    <property type="entry name" value="TolB, C-terminal domain"/>
    <property type="match status" value="1"/>
</dbReference>
<evidence type="ECO:0000313" key="8">
    <source>
        <dbReference type="Proteomes" id="UP000651010"/>
    </source>
</evidence>
<evidence type="ECO:0000313" key="7">
    <source>
        <dbReference type="EMBL" id="MBE1162764.1"/>
    </source>
</evidence>
<feature type="chain" id="PRO_5046305007" evidence="5">
    <location>
        <begin position="30"/>
        <end position="553"/>
    </location>
</feature>
<dbReference type="InterPro" id="IPR011042">
    <property type="entry name" value="6-blade_b-propeller_TolB-like"/>
</dbReference>
<dbReference type="PROSITE" id="PS51007">
    <property type="entry name" value="CYTC"/>
    <property type="match status" value="1"/>
</dbReference>
<dbReference type="EMBL" id="JACZZA010000016">
    <property type="protein sequence ID" value="MBE1162764.1"/>
    <property type="molecule type" value="Genomic_DNA"/>
</dbReference>
<evidence type="ECO:0000256" key="1">
    <source>
        <dbReference type="ARBA" id="ARBA00022617"/>
    </source>
</evidence>
<dbReference type="InterPro" id="IPR054539">
    <property type="entry name" value="Beta-prop_PDH"/>
</dbReference>
<keyword evidence="1 4" id="KW-0349">Heme</keyword>
<evidence type="ECO:0000256" key="2">
    <source>
        <dbReference type="ARBA" id="ARBA00022723"/>
    </source>
</evidence>